<dbReference type="CDD" id="cd08974">
    <property type="entry name" value="BaFpgNei_N_2"/>
    <property type="match status" value="1"/>
</dbReference>
<keyword evidence="10" id="KW-0456">Lyase</keyword>
<keyword evidence="8" id="KW-0238">DNA-binding</keyword>
<evidence type="ECO:0000313" key="16">
    <source>
        <dbReference type="EMBL" id="MBM9912133.1"/>
    </source>
</evidence>
<evidence type="ECO:0000256" key="5">
    <source>
        <dbReference type="ARBA" id="ARBA00022771"/>
    </source>
</evidence>
<dbReference type="SUPFAM" id="SSF46946">
    <property type="entry name" value="S13-like H2TH domain"/>
    <property type="match status" value="1"/>
</dbReference>
<dbReference type="InterPro" id="IPR000214">
    <property type="entry name" value="Znf_DNA_glyclase/AP_lyase"/>
</dbReference>
<evidence type="ECO:0000256" key="9">
    <source>
        <dbReference type="ARBA" id="ARBA00023204"/>
    </source>
</evidence>
<keyword evidence="4" id="KW-0227">DNA damage</keyword>
<evidence type="ECO:0000313" key="17">
    <source>
        <dbReference type="EMBL" id="MBM9937729.1"/>
    </source>
</evidence>
<evidence type="ECO:0000256" key="13">
    <source>
        <dbReference type="PROSITE-ProRule" id="PRU00391"/>
    </source>
</evidence>
<comment type="caution">
    <text evidence="16">The sequence shown here is derived from an EMBL/GenBank/DDBJ whole genome shotgun (WGS) entry which is preliminary data.</text>
</comment>
<dbReference type="PROSITE" id="PS51068">
    <property type="entry name" value="FPG_CAT"/>
    <property type="match status" value="1"/>
</dbReference>
<keyword evidence="16" id="KW-0540">Nuclease</keyword>
<evidence type="ECO:0000256" key="6">
    <source>
        <dbReference type="ARBA" id="ARBA00022801"/>
    </source>
</evidence>
<gene>
    <name evidence="16" type="ORF">JJW18_01430</name>
    <name evidence="17" type="ORF">JJW19_06195</name>
</gene>
<dbReference type="SMART" id="SM01232">
    <property type="entry name" value="H2TH"/>
    <property type="match status" value="1"/>
</dbReference>
<evidence type="ECO:0000259" key="14">
    <source>
        <dbReference type="PROSITE" id="PS51066"/>
    </source>
</evidence>
<keyword evidence="6" id="KW-0378">Hydrolase</keyword>
<evidence type="ECO:0000256" key="8">
    <source>
        <dbReference type="ARBA" id="ARBA00023125"/>
    </source>
</evidence>
<dbReference type="AlphaFoldDB" id="A0AAW4GBJ4"/>
<evidence type="ECO:0000256" key="11">
    <source>
        <dbReference type="ARBA" id="ARBA00023268"/>
    </source>
</evidence>
<keyword evidence="7" id="KW-0862">Zinc</keyword>
<dbReference type="Proteomes" id="UP000749453">
    <property type="component" value="Unassembled WGS sequence"/>
</dbReference>
<keyword evidence="9" id="KW-0234">DNA repair</keyword>
<evidence type="ECO:0000256" key="2">
    <source>
        <dbReference type="ARBA" id="ARBA00009409"/>
    </source>
</evidence>
<reference evidence="18" key="1">
    <citation type="submission" date="2021-01" db="EMBL/GenBank/DDBJ databases">
        <title>Stenotrophomonas maltophilia.</title>
        <authorList>
            <person name="Yu Y."/>
        </authorList>
    </citation>
    <scope>NUCLEOTIDE SEQUENCE [LARGE SCALE GENOMIC DNA]</scope>
    <source>
        <strain evidence="18">As-6</strain>
    </source>
</reference>
<dbReference type="EMBL" id="JAFFTA010000001">
    <property type="protein sequence ID" value="MBM9912133.1"/>
    <property type="molecule type" value="Genomic_DNA"/>
</dbReference>
<feature type="domain" description="Formamidopyrimidine-DNA glycosylase catalytic" evidence="15">
    <location>
        <begin position="2"/>
        <end position="101"/>
    </location>
</feature>
<sequence length="270" mass="31152">MPEGPSIVLLREAAAKFKGKTVREVSGNSTLDLACLQGRRVRAVRSWGKHFLLEFSHVTLRIHLMMFGSWRIDERKETPAWVSLRFDNGELNFYTCSVKLIARPLDEVYDWRSDVMSDLWDPSLARRRLKSMPDVLVCDALLDQTLFSGVGNIIKNEVLFRIRVHPANHVGDVPPRKLAELVRQAREYSFDFLEWKRGFELKKRWQVHTRRTCPRCGGLVSKVHMGTTHRRTFFCPVCQIDYRVLPLPPAAKKRTRARSAAQRGAGKVVR</sequence>
<evidence type="ECO:0000256" key="4">
    <source>
        <dbReference type="ARBA" id="ARBA00022763"/>
    </source>
</evidence>
<protein>
    <submittedName>
        <fullName evidence="16">Endonuclease</fullName>
    </submittedName>
</protein>
<dbReference type="GO" id="GO:0003906">
    <property type="term" value="F:DNA-(apurinic or apyrimidinic site) endonuclease activity"/>
    <property type="evidence" value="ECO:0007669"/>
    <property type="project" value="InterPro"/>
</dbReference>
<reference evidence="16" key="2">
    <citation type="submission" date="2021-01" db="EMBL/GenBank/DDBJ databases">
        <authorList>
            <person name="Yu Y."/>
        </authorList>
    </citation>
    <scope>NUCLEOTIDE SEQUENCE</scope>
    <source>
        <strain evidence="16">As-5</strain>
        <strain evidence="17">As-6</strain>
    </source>
</reference>
<dbReference type="PANTHER" id="PTHR22993">
    <property type="entry name" value="FORMAMIDOPYRIMIDINE-DNA GLYCOSYLASE"/>
    <property type="match status" value="1"/>
</dbReference>
<comment type="similarity">
    <text evidence="2">Belongs to the FPG family.</text>
</comment>
<dbReference type="PROSITE" id="PS51066">
    <property type="entry name" value="ZF_FPG_2"/>
    <property type="match status" value="1"/>
</dbReference>
<dbReference type="Pfam" id="PF06831">
    <property type="entry name" value="H2TH"/>
    <property type="match status" value="1"/>
</dbReference>
<comment type="catalytic activity">
    <reaction evidence="1">
        <text>Hydrolysis of DNA containing ring-opened 7-methylguanine residues, releasing 2,6-diamino-4-hydroxy-5-(N-methyl)formamidopyrimidine.</text>
        <dbReference type="EC" id="3.2.2.23"/>
    </reaction>
</comment>
<dbReference type="GO" id="GO:0008270">
    <property type="term" value="F:zinc ion binding"/>
    <property type="evidence" value="ECO:0007669"/>
    <property type="project" value="UniProtKB-KW"/>
</dbReference>
<dbReference type="SMART" id="SM00898">
    <property type="entry name" value="Fapy_DNA_glyco"/>
    <property type="match status" value="1"/>
</dbReference>
<accession>A0AAW4GBJ4</accession>
<name>A0AAW4GBJ4_9GAMM</name>
<evidence type="ECO:0000313" key="19">
    <source>
        <dbReference type="Proteomes" id="UP000784064"/>
    </source>
</evidence>
<evidence type="ECO:0000256" key="1">
    <source>
        <dbReference type="ARBA" id="ARBA00001668"/>
    </source>
</evidence>
<dbReference type="GO" id="GO:0008534">
    <property type="term" value="F:oxidized purine nucleobase lesion DNA N-glycosylase activity"/>
    <property type="evidence" value="ECO:0007669"/>
    <property type="project" value="UniProtKB-EC"/>
</dbReference>
<dbReference type="InterPro" id="IPR012319">
    <property type="entry name" value="FPG_cat"/>
</dbReference>
<dbReference type="Gene3D" id="3.20.190.10">
    <property type="entry name" value="MutM-like, N-terminal"/>
    <property type="match status" value="1"/>
</dbReference>
<dbReference type="EMBL" id="JAFFTB010000009">
    <property type="protein sequence ID" value="MBM9937729.1"/>
    <property type="molecule type" value="Genomic_DNA"/>
</dbReference>
<dbReference type="Pfam" id="PF01149">
    <property type="entry name" value="Fapy_DNA_glyco"/>
    <property type="match status" value="1"/>
</dbReference>
<keyword evidence="18" id="KW-1185">Reference proteome</keyword>
<evidence type="ECO:0000259" key="15">
    <source>
        <dbReference type="PROSITE" id="PS51068"/>
    </source>
</evidence>
<evidence type="ECO:0000256" key="3">
    <source>
        <dbReference type="ARBA" id="ARBA00022723"/>
    </source>
</evidence>
<organism evidence="16 19">
    <name type="scientific">Stenotrophomonas lactitubi</name>
    <dbReference type="NCBI Taxonomy" id="2045214"/>
    <lineage>
        <taxon>Bacteria</taxon>
        <taxon>Pseudomonadati</taxon>
        <taxon>Pseudomonadota</taxon>
        <taxon>Gammaproteobacteria</taxon>
        <taxon>Lysobacterales</taxon>
        <taxon>Lysobacteraceae</taxon>
        <taxon>Stenotrophomonas</taxon>
    </lineage>
</organism>
<dbReference type="SUPFAM" id="SSF81624">
    <property type="entry name" value="N-terminal domain of MutM-like DNA repair proteins"/>
    <property type="match status" value="1"/>
</dbReference>
<keyword evidence="12" id="KW-0326">Glycosidase</keyword>
<evidence type="ECO:0000256" key="7">
    <source>
        <dbReference type="ARBA" id="ARBA00022833"/>
    </source>
</evidence>
<dbReference type="GO" id="GO:0006284">
    <property type="term" value="P:base-excision repair"/>
    <property type="evidence" value="ECO:0007669"/>
    <property type="project" value="InterPro"/>
</dbReference>
<feature type="domain" description="FPG-type" evidence="14">
    <location>
        <begin position="206"/>
        <end position="240"/>
    </location>
</feature>
<keyword evidence="16" id="KW-0255">Endonuclease</keyword>
<keyword evidence="5 13" id="KW-0863">Zinc-finger</keyword>
<proteinExistence type="inferred from homology"/>
<dbReference type="InterPro" id="IPR035937">
    <property type="entry name" value="FPG_N"/>
</dbReference>
<dbReference type="PANTHER" id="PTHR22993:SF9">
    <property type="entry name" value="FORMAMIDOPYRIMIDINE-DNA GLYCOSYLASE"/>
    <property type="match status" value="1"/>
</dbReference>
<dbReference type="InterPro" id="IPR015886">
    <property type="entry name" value="H2TH_FPG"/>
</dbReference>
<evidence type="ECO:0000256" key="10">
    <source>
        <dbReference type="ARBA" id="ARBA00023239"/>
    </source>
</evidence>
<dbReference type="SUPFAM" id="SSF57716">
    <property type="entry name" value="Glucocorticoid receptor-like (DNA-binding domain)"/>
    <property type="match status" value="1"/>
</dbReference>
<evidence type="ECO:0000256" key="12">
    <source>
        <dbReference type="ARBA" id="ARBA00023295"/>
    </source>
</evidence>
<dbReference type="GO" id="GO:0003684">
    <property type="term" value="F:damaged DNA binding"/>
    <property type="evidence" value="ECO:0007669"/>
    <property type="project" value="InterPro"/>
</dbReference>
<keyword evidence="11" id="KW-0511">Multifunctional enzyme</keyword>
<dbReference type="Gene3D" id="1.10.8.50">
    <property type="match status" value="1"/>
</dbReference>
<evidence type="ECO:0000313" key="18">
    <source>
        <dbReference type="Proteomes" id="UP000749453"/>
    </source>
</evidence>
<dbReference type="GO" id="GO:0016829">
    <property type="term" value="F:lyase activity"/>
    <property type="evidence" value="ECO:0007669"/>
    <property type="project" value="UniProtKB-KW"/>
</dbReference>
<dbReference type="Proteomes" id="UP000784064">
    <property type="component" value="Unassembled WGS sequence"/>
</dbReference>
<dbReference type="InterPro" id="IPR010979">
    <property type="entry name" value="Ribosomal_uS13-like_H2TH"/>
</dbReference>
<keyword evidence="3" id="KW-0479">Metal-binding</keyword>
<dbReference type="RefSeq" id="WP_205404206.1">
    <property type="nucleotide sequence ID" value="NZ_JAFFTA010000001.1"/>
</dbReference>